<comment type="pathway">
    <text evidence="1 11">Glycerolipid metabolism; triacylglycerol biosynthesis.</text>
</comment>
<dbReference type="PANTHER" id="PTHR31650:SF1">
    <property type="entry name" value="WAX ESTER SYNTHASE_DIACYLGLYCEROL ACYLTRANSFERASE 4-RELATED"/>
    <property type="match status" value="1"/>
</dbReference>
<dbReference type="PANTHER" id="PTHR31650">
    <property type="entry name" value="O-ACYLTRANSFERASE (WSD1-LIKE) FAMILY PROTEIN"/>
    <property type="match status" value="1"/>
</dbReference>
<evidence type="ECO:0000256" key="9">
    <source>
        <dbReference type="ARBA" id="ARBA00023315"/>
    </source>
</evidence>
<dbReference type="InterPro" id="IPR023213">
    <property type="entry name" value="CAT-like_dom_sf"/>
</dbReference>
<dbReference type="InterPro" id="IPR004255">
    <property type="entry name" value="O-acyltransferase_WSD1_N"/>
</dbReference>
<evidence type="ECO:0000256" key="2">
    <source>
        <dbReference type="ARBA" id="ARBA00005189"/>
    </source>
</evidence>
<evidence type="ECO:0000256" key="4">
    <source>
        <dbReference type="ARBA" id="ARBA00013244"/>
    </source>
</evidence>
<accession>A0A561SUU0</accession>
<dbReference type="GO" id="GO:0001666">
    <property type="term" value="P:response to hypoxia"/>
    <property type="evidence" value="ECO:0007669"/>
    <property type="project" value="TreeGrafter"/>
</dbReference>
<organism evidence="14 15">
    <name type="scientific">Pseudonocardia hierapolitana</name>
    <dbReference type="NCBI Taxonomy" id="1128676"/>
    <lineage>
        <taxon>Bacteria</taxon>
        <taxon>Bacillati</taxon>
        <taxon>Actinomycetota</taxon>
        <taxon>Actinomycetes</taxon>
        <taxon>Pseudonocardiales</taxon>
        <taxon>Pseudonocardiaceae</taxon>
        <taxon>Pseudonocardia</taxon>
    </lineage>
</organism>
<dbReference type="NCBIfam" id="TIGR02946">
    <property type="entry name" value="acyl_WS_DGAT"/>
    <property type="match status" value="1"/>
</dbReference>
<dbReference type="UniPathway" id="UPA00282"/>
<proteinExistence type="inferred from homology"/>
<evidence type="ECO:0000256" key="3">
    <source>
        <dbReference type="ARBA" id="ARBA00009587"/>
    </source>
</evidence>
<sequence length="492" mass="52988">MPGAGWITNLIDRGPQGAAYDRHMPPRLSALDASFLYLEQPTTPMHVGAVSVFRRPRGGFDYDRLVDLVEQRIALVPRYRQKVRYVPGNLARPVWIDDPDFDVAYHVRRSALPKPGSEEQLTELVARLMSRPLDHTRPLWEMYLVEGLAQGRIAVVTKTHQAMVDGISAIDIGQVILDVSPEPRVVPEELWMPRPEPSGAELVLGAVAEAVARPGEIVDNVRMATGDAMATVSKVAGAAGKLFSMAWTASRPAPGTPLNVDISTQRRFAVARAELEDYRRVRAAHGCTVNDVVLSVVSGALRNWLLSRGEPVNPSSTVRAMVPLSVRGEADVPSSATAGSLGNRVSSFLVDLPVGEPSPVVRLHHVTHAMREHTSGGQSVGADTLVRIGGFAPPTLHALGARAASGFSKRIFNLVVTNVPGPQFPLYAAGARMLEMFPVVPLAKGQALAIGLTSYDGGVYYGFNGDRDAMHDLDVLAGLVHESLDELLTTVA</sequence>
<comment type="pathway">
    <text evidence="2">Lipid metabolism.</text>
</comment>
<evidence type="ECO:0000259" key="12">
    <source>
        <dbReference type="Pfam" id="PF03007"/>
    </source>
</evidence>
<dbReference type="SUPFAM" id="SSF52777">
    <property type="entry name" value="CoA-dependent acyltransferases"/>
    <property type="match status" value="2"/>
</dbReference>
<evidence type="ECO:0000256" key="7">
    <source>
        <dbReference type="ARBA" id="ARBA00022798"/>
    </source>
</evidence>
<evidence type="ECO:0000256" key="11">
    <source>
        <dbReference type="RuleBase" id="RU361241"/>
    </source>
</evidence>
<dbReference type="EMBL" id="VIWU01000001">
    <property type="protein sequence ID" value="TWF78629.1"/>
    <property type="molecule type" value="Genomic_DNA"/>
</dbReference>
<dbReference type="GO" id="GO:0019432">
    <property type="term" value="P:triglyceride biosynthetic process"/>
    <property type="evidence" value="ECO:0007669"/>
    <property type="project" value="UniProtKB-UniPathway"/>
</dbReference>
<dbReference type="GO" id="GO:0006071">
    <property type="term" value="P:glycerol metabolic process"/>
    <property type="evidence" value="ECO:0007669"/>
    <property type="project" value="UniProtKB-KW"/>
</dbReference>
<dbReference type="Pfam" id="PF03007">
    <property type="entry name" value="WS_DGAT_cat"/>
    <property type="match status" value="1"/>
</dbReference>
<keyword evidence="7 11" id="KW-0319">Glycerol metabolism</keyword>
<dbReference type="Proteomes" id="UP000321261">
    <property type="component" value="Unassembled WGS sequence"/>
</dbReference>
<keyword evidence="5 11" id="KW-0444">Lipid biosynthesis</keyword>
<keyword evidence="15" id="KW-1185">Reference proteome</keyword>
<dbReference type="AlphaFoldDB" id="A0A561SUU0"/>
<dbReference type="GO" id="GO:0051701">
    <property type="term" value="P:biological process involved in interaction with host"/>
    <property type="evidence" value="ECO:0007669"/>
    <property type="project" value="TreeGrafter"/>
</dbReference>
<dbReference type="GO" id="GO:0004144">
    <property type="term" value="F:diacylglycerol O-acyltransferase activity"/>
    <property type="evidence" value="ECO:0007669"/>
    <property type="project" value="UniProtKB-EC"/>
</dbReference>
<evidence type="ECO:0000256" key="8">
    <source>
        <dbReference type="ARBA" id="ARBA00023098"/>
    </source>
</evidence>
<keyword evidence="9 11" id="KW-0012">Acyltransferase</keyword>
<protein>
    <recommendedName>
        <fullName evidence="4 11">Diacylglycerol O-acyltransferase</fullName>
        <ecNumber evidence="4 11">2.3.1.20</ecNumber>
    </recommendedName>
</protein>
<feature type="domain" description="O-acyltransferase WSD1-like N-terminal" evidence="12">
    <location>
        <begin position="28"/>
        <end position="293"/>
    </location>
</feature>
<keyword evidence="6 11" id="KW-0808">Transferase</keyword>
<dbReference type="Pfam" id="PF06974">
    <property type="entry name" value="WS_DGAT_C"/>
    <property type="match status" value="1"/>
</dbReference>
<comment type="caution">
    <text evidence="14">The sequence shown here is derived from an EMBL/GenBank/DDBJ whole genome shotgun (WGS) entry which is preliminary data.</text>
</comment>
<evidence type="ECO:0000259" key="13">
    <source>
        <dbReference type="Pfam" id="PF06974"/>
    </source>
</evidence>
<comment type="catalytic activity">
    <reaction evidence="10 11">
        <text>an acyl-CoA + a 1,2-diacyl-sn-glycerol = a triacyl-sn-glycerol + CoA</text>
        <dbReference type="Rhea" id="RHEA:10868"/>
        <dbReference type="ChEBI" id="CHEBI:17815"/>
        <dbReference type="ChEBI" id="CHEBI:57287"/>
        <dbReference type="ChEBI" id="CHEBI:58342"/>
        <dbReference type="ChEBI" id="CHEBI:64615"/>
        <dbReference type="EC" id="2.3.1.20"/>
    </reaction>
</comment>
<name>A0A561SUU0_9PSEU</name>
<evidence type="ECO:0000313" key="14">
    <source>
        <dbReference type="EMBL" id="TWF78629.1"/>
    </source>
</evidence>
<evidence type="ECO:0000256" key="6">
    <source>
        <dbReference type="ARBA" id="ARBA00022679"/>
    </source>
</evidence>
<evidence type="ECO:0000256" key="1">
    <source>
        <dbReference type="ARBA" id="ARBA00004771"/>
    </source>
</evidence>
<dbReference type="InterPro" id="IPR045034">
    <property type="entry name" value="O-acyltransferase_WSD1-like"/>
</dbReference>
<evidence type="ECO:0000256" key="10">
    <source>
        <dbReference type="ARBA" id="ARBA00048109"/>
    </source>
</evidence>
<comment type="similarity">
    <text evidence="3 11">Belongs to the long-chain O-acyltransferase family.</text>
</comment>
<feature type="domain" description="O-acyltransferase WSD1 C-terminal" evidence="13">
    <location>
        <begin position="342"/>
        <end position="487"/>
    </location>
</feature>
<keyword evidence="8 11" id="KW-0443">Lipid metabolism</keyword>
<dbReference type="InterPro" id="IPR009721">
    <property type="entry name" value="O-acyltransferase_WSD1_C"/>
</dbReference>
<gene>
    <name evidence="14" type="ORF">FHX44_114552</name>
</gene>
<evidence type="ECO:0000256" key="5">
    <source>
        <dbReference type="ARBA" id="ARBA00022516"/>
    </source>
</evidence>
<reference evidence="14 15" key="1">
    <citation type="submission" date="2019-06" db="EMBL/GenBank/DDBJ databases">
        <title>Sequencing the genomes of 1000 actinobacteria strains.</title>
        <authorList>
            <person name="Klenk H.-P."/>
        </authorList>
    </citation>
    <scope>NUCLEOTIDE SEQUENCE [LARGE SCALE GENOMIC DNA]</scope>
    <source>
        <strain evidence="14 15">DSM 45671</strain>
    </source>
</reference>
<evidence type="ECO:0000313" key="15">
    <source>
        <dbReference type="Proteomes" id="UP000321261"/>
    </source>
</evidence>
<dbReference type="EC" id="2.3.1.20" evidence="4 11"/>
<dbReference type="GO" id="GO:0005886">
    <property type="term" value="C:plasma membrane"/>
    <property type="evidence" value="ECO:0007669"/>
    <property type="project" value="TreeGrafter"/>
</dbReference>
<dbReference type="GO" id="GO:0071731">
    <property type="term" value="P:response to nitric oxide"/>
    <property type="evidence" value="ECO:0007669"/>
    <property type="project" value="TreeGrafter"/>
</dbReference>
<dbReference type="InterPro" id="IPR014292">
    <property type="entry name" value="Acyl_transf_WS/DGAT"/>
</dbReference>
<dbReference type="Gene3D" id="3.30.559.30">
    <property type="entry name" value="Nonribosomal peptide synthetase, condensation domain"/>
    <property type="match status" value="1"/>
</dbReference>
<dbReference type="Gene3D" id="3.30.559.10">
    <property type="entry name" value="Chloramphenicol acetyltransferase-like domain"/>
    <property type="match status" value="1"/>
</dbReference>